<evidence type="ECO:0000259" key="6">
    <source>
        <dbReference type="Pfam" id="PF06305"/>
    </source>
</evidence>
<proteinExistence type="predicted"/>
<evidence type="ECO:0000256" key="2">
    <source>
        <dbReference type="ARBA" id="ARBA00022692"/>
    </source>
</evidence>
<evidence type="ECO:0000256" key="5">
    <source>
        <dbReference type="SAM" id="Phobius"/>
    </source>
</evidence>
<dbReference type="Proteomes" id="UP000242469">
    <property type="component" value="Unassembled WGS sequence"/>
</dbReference>
<feature type="transmembrane region" description="Helical" evidence="5">
    <location>
        <begin position="7"/>
        <end position="25"/>
    </location>
</feature>
<dbReference type="EMBL" id="FNRJ01000005">
    <property type="protein sequence ID" value="SEA64881.1"/>
    <property type="molecule type" value="Genomic_DNA"/>
</dbReference>
<keyword evidence="4 5" id="KW-0472">Membrane</keyword>
<keyword evidence="2 5" id="KW-0812">Transmembrane</keyword>
<accession>A0A1H4CWU9</accession>
<dbReference type="RefSeq" id="WP_091825613.1">
    <property type="nucleotide sequence ID" value="NZ_FNRJ01000005.1"/>
</dbReference>
<feature type="domain" description="Lipopolysaccharide assembly protein A" evidence="6">
    <location>
        <begin position="27"/>
        <end position="89"/>
    </location>
</feature>
<dbReference type="InterPro" id="IPR010445">
    <property type="entry name" value="LapA_dom"/>
</dbReference>
<protein>
    <recommendedName>
        <fullName evidence="6">Lipopolysaccharide assembly protein A domain-containing protein</fullName>
    </recommendedName>
</protein>
<keyword evidence="8" id="KW-1185">Reference proteome</keyword>
<evidence type="ECO:0000313" key="8">
    <source>
        <dbReference type="Proteomes" id="UP000242469"/>
    </source>
</evidence>
<name>A0A1H4CWU9_9GAMM</name>
<reference evidence="8" key="1">
    <citation type="submission" date="2016-10" db="EMBL/GenBank/DDBJ databases">
        <authorList>
            <person name="Varghese N."/>
            <person name="Submissions S."/>
        </authorList>
    </citation>
    <scope>NUCLEOTIDE SEQUENCE [LARGE SCALE GENOMIC DNA]</scope>
    <source>
        <strain evidence="8">DSM 11526</strain>
    </source>
</reference>
<evidence type="ECO:0000256" key="1">
    <source>
        <dbReference type="ARBA" id="ARBA00022475"/>
    </source>
</evidence>
<feature type="transmembrane region" description="Helical" evidence="5">
    <location>
        <begin position="45"/>
        <end position="71"/>
    </location>
</feature>
<dbReference type="OrthoDB" id="6121208at2"/>
<evidence type="ECO:0000256" key="3">
    <source>
        <dbReference type="ARBA" id="ARBA00022989"/>
    </source>
</evidence>
<sequence>MNWLKNLITIVLGLIVIGVGILFTIHNTDQVTIDLVFFQLPQASLSLWLIATFVLGALCGIVLSILTILSLKTRLHSSQRKVVAFRKELDQLRTAGLKDST</sequence>
<keyword evidence="3 5" id="KW-1133">Transmembrane helix</keyword>
<keyword evidence="1" id="KW-1003">Cell membrane</keyword>
<gene>
    <name evidence="7" type="ORF">SAMN02745729_105187</name>
</gene>
<evidence type="ECO:0000313" key="7">
    <source>
        <dbReference type="EMBL" id="SEA64881.1"/>
    </source>
</evidence>
<dbReference type="GO" id="GO:0005886">
    <property type="term" value="C:plasma membrane"/>
    <property type="evidence" value="ECO:0007669"/>
    <property type="project" value="InterPro"/>
</dbReference>
<dbReference type="AlphaFoldDB" id="A0A1H4CWU9"/>
<organism evidence="7 8">
    <name type="scientific">Marinobacterium iners DSM 11526</name>
    <dbReference type="NCBI Taxonomy" id="1122198"/>
    <lineage>
        <taxon>Bacteria</taxon>
        <taxon>Pseudomonadati</taxon>
        <taxon>Pseudomonadota</taxon>
        <taxon>Gammaproteobacteria</taxon>
        <taxon>Oceanospirillales</taxon>
        <taxon>Oceanospirillaceae</taxon>
        <taxon>Marinobacterium</taxon>
    </lineage>
</organism>
<dbReference type="Pfam" id="PF06305">
    <property type="entry name" value="LapA_dom"/>
    <property type="match status" value="1"/>
</dbReference>
<evidence type="ECO:0000256" key="4">
    <source>
        <dbReference type="ARBA" id="ARBA00023136"/>
    </source>
</evidence>
<dbReference type="STRING" id="1122198.SAMN02745729_105187"/>